<accession>A0A6G7WK03</accession>
<dbReference type="Proteomes" id="UP000501830">
    <property type="component" value="Chromosome"/>
</dbReference>
<dbReference type="GeneID" id="94553901"/>
<sequence>MKKQRNNRGSLLVESLVSLSIMSMIIIIMVTSFTQMFQAISNMKSEVEGWRYFQDSVHVLNQGETVINRTSDGNLMVWQKSGALQSVKIESANGSEVLSIEMFY</sequence>
<keyword evidence="3" id="KW-1185">Reference proteome</keyword>
<dbReference type="AlphaFoldDB" id="A0A6G7WK03"/>
<dbReference type="KEGG" id="jpo:G7058_11435"/>
<name>A0A6G7WK03_9LACT</name>
<feature type="transmembrane region" description="Helical" evidence="1">
    <location>
        <begin position="12"/>
        <end position="33"/>
    </location>
</feature>
<keyword evidence="1" id="KW-0812">Transmembrane</keyword>
<evidence type="ECO:0008006" key="4">
    <source>
        <dbReference type="Google" id="ProtNLM"/>
    </source>
</evidence>
<dbReference type="EMBL" id="CP049889">
    <property type="protein sequence ID" value="QIK52610.1"/>
    <property type="molecule type" value="Genomic_DNA"/>
</dbReference>
<organism evidence="2 3">
    <name type="scientific">Jeotgalibaca porci</name>
    <dbReference type="NCBI Taxonomy" id="1868793"/>
    <lineage>
        <taxon>Bacteria</taxon>
        <taxon>Bacillati</taxon>
        <taxon>Bacillota</taxon>
        <taxon>Bacilli</taxon>
        <taxon>Lactobacillales</taxon>
        <taxon>Carnobacteriaceae</taxon>
        <taxon>Jeotgalibaca</taxon>
    </lineage>
</organism>
<keyword evidence="1" id="KW-0472">Membrane</keyword>
<reference evidence="2 3" key="1">
    <citation type="journal article" date="2017" name="Int. J. Syst. Evol. Microbiol.">
        <title>Jeotgalibaca porci sp. nov. and Jeotgalibaca arthritidis sp. nov., isolated from pigs, and emended description of the genus Jeotgalibaca.</title>
        <authorList>
            <person name="Zamora L."/>
            <person name="Perez-Sancho M."/>
            <person name="Dominguez L."/>
            <person name="Fernandez-Garayzabal J.F."/>
            <person name="Vela A.I."/>
        </authorList>
    </citation>
    <scope>NUCLEOTIDE SEQUENCE [LARGE SCALE GENOMIC DNA]</scope>
    <source>
        <strain evidence="2 3">CCUG 69148</strain>
    </source>
</reference>
<proteinExistence type="predicted"/>
<evidence type="ECO:0000256" key="1">
    <source>
        <dbReference type="SAM" id="Phobius"/>
    </source>
</evidence>
<gene>
    <name evidence="2" type="ORF">G7058_11435</name>
</gene>
<protein>
    <recommendedName>
        <fullName evidence="4">Type II secretion system protein</fullName>
    </recommendedName>
</protein>
<dbReference type="RefSeq" id="WP_166063645.1">
    <property type="nucleotide sequence ID" value="NZ_CP049889.1"/>
</dbReference>
<keyword evidence="1" id="KW-1133">Transmembrane helix</keyword>
<evidence type="ECO:0000313" key="2">
    <source>
        <dbReference type="EMBL" id="QIK52610.1"/>
    </source>
</evidence>
<evidence type="ECO:0000313" key="3">
    <source>
        <dbReference type="Proteomes" id="UP000501830"/>
    </source>
</evidence>